<evidence type="ECO:0000313" key="1">
    <source>
        <dbReference type="EMBL" id="CAH1977193.1"/>
    </source>
</evidence>
<reference evidence="1" key="1">
    <citation type="submission" date="2022-03" db="EMBL/GenBank/DDBJ databases">
        <authorList>
            <person name="Sayadi A."/>
        </authorList>
    </citation>
    <scope>NUCLEOTIDE SEQUENCE</scope>
</reference>
<protein>
    <submittedName>
        <fullName evidence="1">Uncharacterized protein</fullName>
    </submittedName>
</protein>
<gene>
    <name evidence="1" type="ORF">ACAOBT_LOCUS12522</name>
</gene>
<sequence>MKYGGGCKNGYREWILAPLSGVSMYTSVIVSGEQARARLRSINPDRAGSNADLYDETRLEKNDVRMQQTVVS</sequence>
<proteinExistence type="predicted"/>
<accession>A0A9P0KMQ0</accession>
<organism evidence="1 2">
    <name type="scientific">Acanthoscelides obtectus</name>
    <name type="common">Bean weevil</name>
    <name type="synonym">Bruchus obtectus</name>
    <dbReference type="NCBI Taxonomy" id="200917"/>
    <lineage>
        <taxon>Eukaryota</taxon>
        <taxon>Metazoa</taxon>
        <taxon>Ecdysozoa</taxon>
        <taxon>Arthropoda</taxon>
        <taxon>Hexapoda</taxon>
        <taxon>Insecta</taxon>
        <taxon>Pterygota</taxon>
        <taxon>Neoptera</taxon>
        <taxon>Endopterygota</taxon>
        <taxon>Coleoptera</taxon>
        <taxon>Polyphaga</taxon>
        <taxon>Cucujiformia</taxon>
        <taxon>Chrysomeloidea</taxon>
        <taxon>Chrysomelidae</taxon>
        <taxon>Bruchinae</taxon>
        <taxon>Bruchini</taxon>
        <taxon>Acanthoscelides</taxon>
    </lineage>
</organism>
<dbReference type="EMBL" id="CAKOFQ010006855">
    <property type="protein sequence ID" value="CAH1977193.1"/>
    <property type="molecule type" value="Genomic_DNA"/>
</dbReference>
<evidence type="ECO:0000313" key="2">
    <source>
        <dbReference type="Proteomes" id="UP001152888"/>
    </source>
</evidence>
<comment type="caution">
    <text evidence="1">The sequence shown here is derived from an EMBL/GenBank/DDBJ whole genome shotgun (WGS) entry which is preliminary data.</text>
</comment>
<dbReference type="AlphaFoldDB" id="A0A9P0KMQ0"/>
<name>A0A9P0KMQ0_ACAOB</name>
<keyword evidence="2" id="KW-1185">Reference proteome</keyword>
<dbReference type="Proteomes" id="UP001152888">
    <property type="component" value="Unassembled WGS sequence"/>
</dbReference>